<accession>A0A3B0YP69</accession>
<reference evidence="1" key="1">
    <citation type="submission" date="2018-06" db="EMBL/GenBank/DDBJ databases">
        <authorList>
            <person name="Zhirakovskaya E."/>
        </authorList>
    </citation>
    <scope>NUCLEOTIDE SEQUENCE</scope>
</reference>
<name>A0A3B0YP69_9ZZZZ</name>
<gene>
    <name evidence="1" type="ORF">MNBD_GAMMA15-1046</name>
</gene>
<proteinExistence type="predicted"/>
<protein>
    <recommendedName>
        <fullName evidence="2">DUF2802 domain-containing protein</fullName>
    </recommendedName>
</protein>
<dbReference type="InterPro" id="IPR021244">
    <property type="entry name" value="DUF2802"/>
</dbReference>
<dbReference type="EMBL" id="UOFN01000073">
    <property type="protein sequence ID" value="VAW77042.1"/>
    <property type="molecule type" value="Genomic_DNA"/>
</dbReference>
<evidence type="ECO:0008006" key="2">
    <source>
        <dbReference type="Google" id="ProtNLM"/>
    </source>
</evidence>
<evidence type="ECO:0000313" key="1">
    <source>
        <dbReference type="EMBL" id="VAW77042.1"/>
    </source>
</evidence>
<dbReference type="Pfam" id="PF10975">
    <property type="entry name" value="DUF2802"/>
    <property type="match status" value="1"/>
</dbReference>
<dbReference type="AlphaFoldDB" id="A0A3B0YP69"/>
<sequence length="131" mass="14357">MTIIILSVLTAGLMAVVAFQFSSMRGFRHELLLLREKSASAGERVHQLEQELGALCNASVGAGEHVLRLEQQMQRIIERQNGLEMRSVGERPYNQASQLVNKGANVDELVDTCGLTHGEAELLVLMQRGAA</sequence>
<organism evidence="1">
    <name type="scientific">hydrothermal vent metagenome</name>
    <dbReference type="NCBI Taxonomy" id="652676"/>
    <lineage>
        <taxon>unclassified sequences</taxon>
        <taxon>metagenomes</taxon>
        <taxon>ecological metagenomes</taxon>
    </lineage>
</organism>